<accession>A0A1F5ZMZ0</accession>
<evidence type="ECO:0000313" key="2">
    <source>
        <dbReference type="Proteomes" id="UP000177383"/>
    </source>
</evidence>
<dbReference type="AlphaFoldDB" id="A0A1F5ZMZ0"/>
<evidence type="ECO:0000313" key="1">
    <source>
        <dbReference type="EMBL" id="OGG13866.1"/>
    </source>
</evidence>
<sequence length="465" mass="51679">MPDMTSIEQQPLNELIESGLENSGLSLRAIKAVQKIGNFVQNHPKLPLLIGAAGYVGEVVVNQALHPEWGIGANIFSPIFFDVSPVEGQYSLNSLQGVFQAMFVGGGATGVISGLAEKAKEMFYLPDIKRGKVKNPYKQMVLMIDATNEASEGSTHGDFYNEFYRYLVLHGRDRLPDLIKKYGPVCEITPDNVPEPAEEPVPAYFRTTNPSNTEFLRDLVKAERTKGTISVLMSRSHTVWDDEFAPTQALFDTANNMNSTIADTLGVGDIPKIVIINDREVSTHGAFDPTSGKTRIDSLSANKYFRDRGYEVVNAEQEVLTDLVDTFRKKQYKKVILMDDGTSDGERIATNWLRDYRQTKSGNNELPEIIEVPEGKLGEVLMQQEYDGIFLIGAEDTRVAEAAQAILEKQMSESEETKGYRIVPIEVLMEGRGSSDKLVQVTKNGGDLHFVHEVLARKIVEILLK</sequence>
<name>A0A1F5ZMZ0_9BACT</name>
<protein>
    <submittedName>
        <fullName evidence="1">Uncharacterized protein</fullName>
    </submittedName>
</protein>
<comment type="caution">
    <text evidence="1">The sequence shown here is derived from an EMBL/GenBank/DDBJ whole genome shotgun (WGS) entry which is preliminary data.</text>
</comment>
<dbReference type="Proteomes" id="UP000177383">
    <property type="component" value="Unassembled WGS sequence"/>
</dbReference>
<organism evidence="1 2">
    <name type="scientific">Candidatus Gottesmanbacteria bacterium RIFCSPHIGHO2_01_FULL_39_10</name>
    <dbReference type="NCBI Taxonomy" id="1798375"/>
    <lineage>
        <taxon>Bacteria</taxon>
        <taxon>Candidatus Gottesmaniibacteriota</taxon>
    </lineage>
</organism>
<reference evidence="1 2" key="1">
    <citation type="journal article" date="2016" name="Nat. Commun.">
        <title>Thousands of microbial genomes shed light on interconnected biogeochemical processes in an aquifer system.</title>
        <authorList>
            <person name="Anantharaman K."/>
            <person name="Brown C.T."/>
            <person name="Hug L.A."/>
            <person name="Sharon I."/>
            <person name="Castelle C.J."/>
            <person name="Probst A.J."/>
            <person name="Thomas B.C."/>
            <person name="Singh A."/>
            <person name="Wilkins M.J."/>
            <person name="Karaoz U."/>
            <person name="Brodie E.L."/>
            <person name="Williams K.H."/>
            <person name="Hubbard S.S."/>
            <person name="Banfield J.F."/>
        </authorList>
    </citation>
    <scope>NUCLEOTIDE SEQUENCE [LARGE SCALE GENOMIC DNA]</scope>
</reference>
<proteinExistence type="predicted"/>
<dbReference type="EMBL" id="MFJE01000034">
    <property type="protein sequence ID" value="OGG13866.1"/>
    <property type="molecule type" value="Genomic_DNA"/>
</dbReference>
<gene>
    <name evidence="1" type="ORF">A2773_00020</name>
</gene>